<dbReference type="Gene3D" id="3.30.70.270">
    <property type="match status" value="1"/>
</dbReference>
<dbReference type="InterPro" id="IPR029787">
    <property type="entry name" value="Nucleotide_cyclase"/>
</dbReference>
<feature type="transmembrane region" description="Helical" evidence="2">
    <location>
        <begin position="145"/>
        <end position="168"/>
    </location>
</feature>
<feature type="transmembrane region" description="Helical" evidence="2">
    <location>
        <begin position="210"/>
        <end position="228"/>
    </location>
</feature>
<feature type="transmembrane region" description="Helical" evidence="2">
    <location>
        <begin position="60"/>
        <end position="80"/>
    </location>
</feature>
<evidence type="ECO:0000313" key="4">
    <source>
        <dbReference type="EMBL" id="RZU49523.1"/>
    </source>
</evidence>
<keyword evidence="2" id="KW-0812">Transmembrane</keyword>
<gene>
    <name evidence="4" type="ORF">EV385_1276</name>
</gene>
<organism evidence="4 5">
    <name type="scientific">Krasilnikovia cinnamomea</name>
    <dbReference type="NCBI Taxonomy" id="349313"/>
    <lineage>
        <taxon>Bacteria</taxon>
        <taxon>Bacillati</taxon>
        <taxon>Actinomycetota</taxon>
        <taxon>Actinomycetes</taxon>
        <taxon>Micromonosporales</taxon>
        <taxon>Micromonosporaceae</taxon>
        <taxon>Krasilnikovia</taxon>
    </lineage>
</organism>
<dbReference type="SUPFAM" id="SSF55073">
    <property type="entry name" value="Nucleotide cyclase"/>
    <property type="match status" value="1"/>
</dbReference>
<evidence type="ECO:0000259" key="3">
    <source>
        <dbReference type="PROSITE" id="PS50887"/>
    </source>
</evidence>
<accession>A0A4Q7ZH44</accession>
<feature type="transmembrane region" description="Helical" evidence="2">
    <location>
        <begin position="308"/>
        <end position="329"/>
    </location>
</feature>
<feature type="transmembrane region" description="Helical" evidence="2">
    <location>
        <begin position="280"/>
        <end position="302"/>
    </location>
</feature>
<dbReference type="CDD" id="cd01949">
    <property type="entry name" value="GGDEF"/>
    <property type="match status" value="1"/>
</dbReference>
<protein>
    <submittedName>
        <fullName evidence="4">Diguanylate cyclase (GGDEF)-like protein</fullName>
    </submittedName>
</protein>
<dbReference type="PANTHER" id="PTHR45138">
    <property type="entry name" value="REGULATORY COMPONENTS OF SENSORY TRANSDUCTION SYSTEM"/>
    <property type="match status" value="1"/>
</dbReference>
<keyword evidence="2" id="KW-1133">Transmembrane helix</keyword>
<dbReference type="InterPro" id="IPR050469">
    <property type="entry name" value="Diguanylate_Cyclase"/>
</dbReference>
<name>A0A4Q7ZH44_9ACTN</name>
<evidence type="ECO:0000256" key="2">
    <source>
        <dbReference type="SAM" id="Phobius"/>
    </source>
</evidence>
<sequence length="501" mass="50413">MNPRVYGTFLACGVAVAAVQAIGNDVVAAATYGLAGAAAAVAVLLGNARHRPRPRAAWPLLGAAVLASSAAHVVVAAAPAPESVRYAVDLIPCLLLVAGLAALAPRVPGARSGNRLDAAIVAGSLGLLAWTLAVVPALARDYASPLWFALGVAAPLADLAALVLLGRLVTAGDDRGPMRYLLAAGVLCGFAGDSWFTADALMNGPAVPDGRGGALVCLGFALVGAAALHPATGATARGGTSAAAAGDGSAGEGAPAGDENAPTVPANREEALAALTVRRLVLLAAAALLPPVVLLAEAPAGVDGLDAVAIGVACIGVFLLVVLRMAGLVRRVEEQARTLSRLATSDELTGVGDWRSWEAALPVAVEQAGRTGRPLSVAVLEIDHFPRFADTHGAQAGDQLLKSAAAGWLDALRRSDTLYRHSGPEFGLILTDSTAAHAAEVVARMREAMPGGQTFSAGVAHWTGTETAAQLVARADTALYRAKAEGRDRTVAAGETVPAVG</sequence>
<keyword evidence="2" id="KW-0472">Membrane</keyword>
<feature type="transmembrane region" description="Helical" evidence="2">
    <location>
        <begin position="31"/>
        <end position="48"/>
    </location>
</feature>
<dbReference type="RefSeq" id="WP_130508587.1">
    <property type="nucleotide sequence ID" value="NZ_SHKY01000001.1"/>
</dbReference>
<dbReference type="GO" id="GO:0052621">
    <property type="term" value="F:diguanylate cyclase activity"/>
    <property type="evidence" value="ECO:0007669"/>
    <property type="project" value="TreeGrafter"/>
</dbReference>
<dbReference type="PROSITE" id="PS50887">
    <property type="entry name" value="GGDEF"/>
    <property type="match status" value="1"/>
</dbReference>
<comment type="caution">
    <text evidence="4">The sequence shown here is derived from an EMBL/GenBank/DDBJ whole genome shotgun (WGS) entry which is preliminary data.</text>
</comment>
<dbReference type="InterPro" id="IPR000160">
    <property type="entry name" value="GGDEF_dom"/>
</dbReference>
<evidence type="ECO:0000256" key="1">
    <source>
        <dbReference type="SAM" id="MobiDB-lite"/>
    </source>
</evidence>
<dbReference type="PANTHER" id="PTHR45138:SF24">
    <property type="entry name" value="DIGUANYLATE CYCLASE DGCC-RELATED"/>
    <property type="match status" value="1"/>
</dbReference>
<feature type="compositionally biased region" description="Low complexity" evidence="1">
    <location>
        <begin position="239"/>
        <end position="259"/>
    </location>
</feature>
<proteinExistence type="predicted"/>
<feature type="domain" description="GGDEF" evidence="3">
    <location>
        <begin position="373"/>
        <end position="495"/>
    </location>
</feature>
<dbReference type="EMBL" id="SHKY01000001">
    <property type="protein sequence ID" value="RZU49523.1"/>
    <property type="molecule type" value="Genomic_DNA"/>
</dbReference>
<feature type="transmembrane region" description="Helical" evidence="2">
    <location>
        <begin position="86"/>
        <end position="104"/>
    </location>
</feature>
<dbReference type="GO" id="GO:0005886">
    <property type="term" value="C:plasma membrane"/>
    <property type="evidence" value="ECO:0007669"/>
    <property type="project" value="TreeGrafter"/>
</dbReference>
<dbReference type="SMART" id="SM00267">
    <property type="entry name" value="GGDEF"/>
    <property type="match status" value="1"/>
</dbReference>
<dbReference type="Pfam" id="PF00990">
    <property type="entry name" value="GGDEF"/>
    <property type="match status" value="1"/>
</dbReference>
<dbReference type="AlphaFoldDB" id="A0A4Q7ZH44"/>
<keyword evidence="5" id="KW-1185">Reference proteome</keyword>
<evidence type="ECO:0000313" key="5">
    <source>
        <dbReference type="Proteomes" id="UP000292564"/>
    </source>
</evidence>
<dbReference type="NCBIfam" id="TIGR00254">
    <property type="entry name" value="GGDEF"/>
    <property type="match status" value="1"/>
</dbReference>
<dbReference type="Proteomes" id="UP000292564">
    <property type="component" value="Unassembled WGS sequence"/>
</dbReference>
<dbReference type="OrthoDB" id="23692at2"/>
<dbReference type="InterPro" id="IPR043128">
    <property type="entry name" value="Rev_trsase/Diguanyl_cyclase"/>
</dbReference>
<reference evidence="4 5" key="1">
    <citation type="submission" date="2019-02" db="EMBL/GenBank/DDBJ databases">
        <title>Sequencing the genomes of 1000 actinobacteria strains.</title>
        <authorList>
            <person name="Klenk H.-P."/>
        </authorList>
    </citation>
    <scope>NUCLEOTIDE SEQUENCE [LARGE SCALE GENOMIC DNA]</scope>
    <source>
        <strain evidence="4 5">DSM 45162</strain>
    </source>
</reference>
<dbReference type="GO" id="GO:0043709">
    <property type="term" value="P:cell adhesion involved in single-species biofilm formation"/>
    <property type="evidence" value="ECO:0007669"/>
    <property type="project" value="TreeGrafter"/>
</dbReference>
<dbReference type="GO" id="GO:1902201">
    <property type="term" value="P:negative regulation of bacterial-type flagellum-dependent cell motility"/>
    <property type="evidence" value="ECO:0007669"/>
    <property type="project" value="TreeGrafter"/>
</dbReference>
<feature type="transmembrane region" description="Helical" evidence="2">
    <location>
        <begin position="116"/>
        <end position="139"/>
    </location>
</feature>
<feature type="transmembrane region" description="Helical" evidence="2">
    <location>
        <begin position="180"/>
        <end position="198"/>
    </location>
</feature>
<feature type="region of interest" description="Disordered" evidence="1">
    <location>
        <begin position="239"/>
        <end position="263"/>
    </location>
</feature>